<evidence type="ECO:0000256" key="5">
    <source>
        <dbReference type="ARBA" id="ARBA00023175"/>
    </source>
</evidence>
<comment type="caution">
    <text evidence="7">Lacks conserved residue(s) required for the propagation of feature annotation.</text>
</comment>
<evidence type="ECO:0000256" key="7">
    <source>
        <dbReference type="PROSITE-ProRule" id="PRU00782"/>
    </source>
</evidence>
<dbReference type="Gene3D" id="1.20.120.720">
    <property type="entry name" value="Myosin VI head, motor domain, U50 subdomain"/>
    <property type="match status" value="1"/>
</dbReference>
<organism evidence="9 10">
    <name type="scientific">Panagrolaimus superbus</name>
    <dbReference type="NCBI Taxonomy" id="310955"/>
    <lineage>
        <taxon>Eukaryota</taxon>
        <taxon>Metazoa</taxon>
        <taxon>Ecdysozoa</taxon>
        <taxon>Nematoda</taxon>
        <taxon>Chromadorea</taxon>
        <taxon>Rhabditida</taxon>
        <taxon>Tylenchina</taxon>
        <taxon>Panagrolaimomorpha</taxon>
        <taxon>Panagrolaimoidea</taxon>
        <taxon>Panagrolaimidae</taxon>
        <taxon>Panagrolaimus</taxon>
    </lineage>
</organism>
<dbReference type="InterPro" id="IPR036961">
    <property type="entry name" value="Kinesin_motor_dom_sf"/>
</dbReference>
<dbReference type="GO" id="GO:0006897">
    <property type="term" value="P:endocytosis"/>
    <property type="evidence" value="ECO:0007669"/>
    <property type="project" value="TreeGrafter"/>
</dbReference>
<keyword evidence="9" id="KW-1185">Reference proteome</keyword>
<dbReference type="GO" id="GO:0030048">
    <property type="term" value="P:actin filament-based movement"/>
    <property type="evidence" value="ECO:0007669"/>
    <property type="project" value="TreeGrafter"/>
</dbReference>
<dbReference type="PROSITE" id="PS50096">
    <property type="entry name" value="IQ"/>
    <property type="match status" value="1"/>
</dbReference>
<evidence type="ECO:0000313" key="9">
    <source>
        <dbReference type="Proteomes" id="UP000887577"/>
    </source>
</evidence>
<dbReference type="AlphaFoldDB" id="A0A914XZB1"/>
<accession>A0A914XZB1</accession>
<dbReference type="GO" id="GO:0005902">
    <property type="term" value="C:microvillus"/>
    <property type="evidence" value="ECO:0007669"/>
    <property type="project" value="TreeGrafter"/>
</dbReference>
<dbReference type="Pfam" id="PF06017">
    <property type="entry name" value="Myosin_TH1"/>
    <property type="match status" value="1"/>
</dbReference>
<dbReference type="GO" id="GO:0005886">
    <property type="term" value="C:plasma membrane"/>
    <property type="evidence" value="ECO:0007669"/>
    <property type="project" value="TreeGrafter"/>
</dbReference>
<feature type="domain" description="Myosin motor" evidence="8">
    <location>
        <begin position="1"/>
        <end position="410"/>
    </location>
</feature>
<evidence type="ECO:0000256" key="4">
    <source>
        <dbReference type="ARBA" id="ARBA00023123"/>
    </source>
</evidence>
<evidence type="ECO:0000256" key="2">
    <source>
        <dbReference type="ARBA" id="ARBA00022741"/>
    </source>
</evidence>
<dbReference type="PANTHER" id="PTHR13140">
    <property type="entry name" value="MYOSIN"/>
    <property type="match status" value="1"/>
</dbReference>
<dbReference type="Pfam" id="PF00063">
    <property type="entry name" value="Myosin_head"/>
    <property type="match status" value="1"/>
</dbReference>
<dbReference type="PRINTS" id="PR00193">
    <property type="entry name" value="MYOSINHEAVY"/>
</dbReference>
<dbReference type="SUPFAM" id="SSF52540">
    <property type="entry name" value="P-loop containing nucleoside triphosphate hydrolases"/>
    <property type="match status" value="1"/>
</dbReference>
<dbReference type="Gene3D" id="1.20.58.530">
    <property type="match status" value="1"/>
</dbReference>
<keyword evidence="2" id="KW-0547">Nucleotide-binding</keyword>
<dbReference type="GO" id="GO:0007368">
    <property type="term" value="P:determination of left/right symmetry"/>
    <property type="evidence" value="ECO:0007669"/>
    <property type="project" value="UniProtKB-ARBA"/>
</dbReference>
<dbReference type="GO" id="GO:0005737">
    <property type="term" value="C:cytoplasm"/>
    <property type="evidence" value="ECO:0007669"/>
    <property type="project" value="TreeGrafter"/>
</dbReference>
<dbReference type="InterPro" id="IPR027417">
    <property type="entry name" value="P-loop_NTPase"/>
</dbReference>
<dbReference type="Proteomes" id="UP000887577">
    <property type="component" value="Unplaced"/>
</dbReference>
<dbReference type="Gene3D" id="3.40.850.10">
    <property type="entry name" value="Kinesin motor domain"/>
    <property type="match status" value="1"/>
</dbReference>
<dbReference type="GO" id="GO:0005524">
    <property type="term" value="F:ATP binding"/>
    <property type="evidence" value="ECO:0007669"/>
    <property type="project" value="UniProtKB-KW"/>
</dbReference>
<sequence>MMQKILKSSEVANKQELQISAQLFDVTPGQLKNALSKQVVAARGDIVSREHNVEGSNYTRDALAKAVYERLFSWVVERINASITPTHGGKGNVIGVLDIYGFEIFGTNSFEQLCINYCNEKLQQLFIELVLKQEQEEYEREGIQWKKIEYFNNKIICDLVESPKIGIISILDEVGFNIGKITDAIFLGEMDKVLSRHKHYTSRGLNHKDKTMDFENHFRITHYAGNVTYSVNGFLDKNKDTLFQDLKRLMYGSQNRLLSKMFPDGGRDVTLVNKRPPTAGALFKASMNDLVKQLASKDPLYVRCIKPNENKSSAEFDLERVEHQVRYLGLLENVRVRRAGFAYRVSYERFLQRYKLLSKNTWPNPRYGSPRDNTMLILKELGLAHDCEQGRTKIFIKSPQTVFTLEQLRSERMSYVIIFLQKMVRAVQARRYYKQLKAVYAIINRYRRYKLRSYIIEVVNTFRNVRQMPDYGKRVTWPKPPAVLQGFTERLKRIHELWRAKTILALHGKRNEWGYTRFWRGDYLALDSENNPPSAVIIYRDALETLKQQHQFSKVLFSSFIHKYNRFNKSTVRISGISVSNDSNGLIVFHIGKNDFVGCLENPKKEDRIGELVGVLSSHLHNKFHKNLVVAVGKSLQCTLGSKQRCLHISPSEMNQNITFKHKGNDIEVFYPLTA</sequence>
<evidence type="ECO:0000256" key="3">
    <source>
        <dbReference type="ARBA" id="ARBA00022840"/>
    </source>
</evidence>
<evidence type="ECO:0000256" key="1">
    <source>
        <dbReference type="ARBA" id="ARBA00008314"/>
    </source>
</evidence>
<dbReference type="FunFam" id="1.20.58.530:FF:000004">
    <property type="entry name" value="Unconventional myosin ID"/>
    <property type="match status" value="1"/>
</dbReference>
<dbReference type="GO" id="GO:0005546">
    <property type="term" value="F:phosphatidylinositol-4,5-bisphosphate binding"/>
    <property type="evidence" value="ECO:0007669"/>
    <property type="project" value="UniProtKB-ARBA"/>
</dbReference>
<feature type="region of interest" description="Actin-binding" evidence="7">
    <location>
        <begin position="287"/>
        <end position="309"/>
    </location>
</feature>
<dbReference type="PROSITE" id="PS51456">
    <property type="entry name" value="MYOSIN_MOTOR"/>
    <property type="match status" value="1"/>
</dbReference>
<keyword evidence="6 7" id="KW-0009">Actin-binding</keyword>
<comment type="similarity">
    <text evidence="1 7">Belongs to the TRAFAC class myosin-kinesin ATPase superfamily. Myosin family.</text>
</comment>
<dbReference type="WBParaSite" id="PSU_v2.g11001.t1">
    <property type="protein sequence ID" value="PSU_v2.g11001.t1"/>
    <property type="gene ID" value="PSU_v2.g11001"/>
</dbReference>
<dbReference type="GO" id="GO:0016459">
    <property type="term" value="C:myosin complex"/>
    <property type="evidence" value="ECO:0007669"/>
    <property type="project" value="UniProtKB-KW"/>
</dbReference>
<dbReference type="SMART" id="SM00242">
    <property type="entry name" value="MYSc"/>
    <property type="match status" value="1"/>
</dbReference>
<evidence type="ECO:0000313" key="10">
    <source>
        <dbReference type="WBParaSite" id="PSU_v2.g11001.t1"/>
    </source>
</evidence>
<name>A0A914XZB1_9BILA</name>
<dbReference type="Gene3D" id="1.20.5.4820">
    <property type="match status" value="1"/>
</dbReference>
<keyword evidence="4 7" id="KW-0518">Myosin</keyword>
<dbReference type="InterPro" id="IPR001609">
    <property type="entry name" value="Myosin_head_motor_dom-like"/>
</dbReference>
<reference evidence="10" key="1">
    <citation type="submission" date="2022-11" db="UniProtKB">
        <authorList>
            <consortium name="WormBaseParasite"/>
        </authorList>
    </citation>
    <scope>IDENTIFICATION</scope>
</reference>
<protein>
    <submittedName>
        <fullName evidence="10">Myosin motor domain-containing protein</fullName>
    </submittedName>
</protein>
<dbReference type="PANTHER" id="PTHR13140:SF713">
    <property type="entry name" value="UNCONVENTIONAL MYOSIN ID"/>
    <property type="match status" value="1"/>
</dbReference>
<proteinExistence type="inferred from homology"/>
<evidence type="ECO:0000256" key="6">
    <source>
        <dbReference type="ARBA" id="ARBA00023203"/>
    </source>
</evidence>
<dbReference type="GO" id="GO:0007015">
    <property type="term" value="P:actin filament organization"/>
    <property type="evidence" value="ECO:0007669"/>
    <property type="project" value="TreeGrafter"/>
</dbReference>
<keyword evidence="5" id="KW-0505">Motor protein</keyword>
<evidence type="ECO:0000259" key="8">
    <source>
        <dbReference type="PROSITE" id="PS51456"/>
    </source>
</evidence>
<keyword evidence="3" id="KW-0067">ATP-binding</keyword>
<dbReference type="GO" id="GO:0051015">
    <property type="term" value="F:actin filament binding"/>
    <property type="evidence" value="ECO:0007669"/>
    <property type="project" value="TreeGrafter"/>
</dbReference>
<dbReference type="GO" id="GO:0000146">
    <property type="term" value="F:microfilament motor activity"/>
    <property type="evidence" value="ECO:0007669"/>
    <property type="project" value="TreeGrafter"/>
</dbReference>
<dbReference type="InterPro" id="IPR010926">
    <property type="entry name" value="Myosin_TH1"/>
</dbReference>